<reference evidence="2 3" key="2">
    <citation type="journal article" date="2010" name="J. Bacteriol.">
        <title>Complete genome sequence of Beijerinckia indica subsp. indica.</title>
        <authorList>
            <person name="Tamas I."/>
            <person name="Dedysh S.N."/>
            <person name="Liesack W."/>
            <person name="Stott M.B."/>
            <person name="Alam M."/>
            <person name="Murrell J.C."/>
            <person name="Dunfield P.F."/>
        </authorList>
    </citation>
    <scope>NUCLEOTIDE SEQUENCE [LARGE SCALE GENOMIC DNA]</scope>
    <source>
        <strain evidence="3">ATCC 9039 / DSM 1715 / NCIMB 8712</strain>
    </source>
</reference>
<feature type="transmembrane region" description="Helical" evidence="1">
    <location>
        <begin position="149"/>
        <end position="170"/>
    </location>
</feature>
<feature type="transmembrane region" description="Helical" evidence="1">
    <location>
        <begin position="118"/>
        <end position="137"/>
    </location>
</feature>
<feature type="transmembrane region" description="Helical" evidence="1">
    <location>
        <begin position="261"/>
        <end position="283"/>
    </location>
</feature>
<reference evidence="3" key="1">
    <citation type="submission" date="2008-03" db="EMBL/GenBank/DDBJ databases">
        <title>Complete sequence of chromosome of Beijerinckia indica subsp. indica ATCC 9039.</title>
        <authorList>
            <consortium name="US DOE Joint Genome Institute"/>
            <person name="Copeland A."/>
            <person name="Lucas S."/>
            <person name="Lapidus A."/>
            <person name="Glavina del Rio T."/>
            <person name="Dalin E."/>
            <person name="Tice H."/>
            <person name="Bruce D."/>
            <person name="Goodwin L."/>
            <person name="Pitluck S."/>
            <person name="LaButti K."/>
            <person name="Schmutz J."/>
            <person name="Larimer F."/>
            <person name="Land M."/>
            <person name="Hauser L."/>
            <person name="Kyrpides N."/>
            <person name="Mikhailova N."/>
            <person name="Dunfield P.F."/>
            <person name="Dedysh S.N."/>
            <person name="Liesack W."/>
            <person name="Saw J.H."/>
            <person name="Alam M."/>
            <person name="Chen Y."/>
            <person name="Murrell J.C."/>
            <person name="Richardson P."/>
        </authorList>
    </citation>
    <scope>NUCLEOTIDE SEQUENCE [LARGE SCALE GENOMIC DNA]</scope>
    <source>
        <strain evidence="3">ATCC 9039 / DSM 1715 / NCIMB 8712</strain>
    </source>
</reference>
<dbReference type="KEGG" id="bid:Bind_2982"/>
<dbReference type="EMBL" id="CP001016">
    <property type="protein sequence ID" value="ACB96547.1"/>
    <property type="molecule type" value="Genomic_DNA"/>
</dbReference>
<name>B2IL07_BEII9</name>
<dbReference type="RefSeq" id="WP_012385896.1">
    <property type="nucleotide sequence ID" value="NC_010581.1"/>
</dbReference>
<feature type="transmembrane region" description="Helical" evidence="1">
    <location>
        <begin position="196"/>
        <end position="218"/>
    </location>
</feature>
<dbReference type="InterPro" id="IPR025058">
    <property type="entry name" value="DUF3995"/>
</dbReference>
<dbReference type="AlphaFoldDB" id="B2IL07"/>
<sequence>MNHTLPYGVVMDWHLLLASVVAAFIAAAHSTLGERRLLRPLLRENLDNGSAKKAEFMRLTLRFAWHLTSAFMLGCAVILFVLAFFPLDLVSILVVEILGALFIASAAITGSYSRWRHVAWPLFTLVGALCWWTAAWHDGAARFEATRPVIGIGVSSILMLIAATHLYWAITGTNNLEALMPEKNGKPLFRPRRTGMAGVALALCAASLLIAEQGLGVFGIGHSEIISRGCWLLGALLIARAVGDFQYLGLFKAVRTTMFSYWDTAVYTPLCLLLGISICVIAAR</sequence>
<keyword evidence="3" id="KW-1185">Reference proteome</keyword>
<feature type="transmembrane region" description="Helical" evidence="1">
    <location>
        <begin position="92"/>
        <end position="112"/>
    </location>
</feature>
<dbReference type="Proteomes" id="UP000001695">
    <property type="component" value="Chromosome"/>
</dbReference>
<dbReference type="HOGENOM" id="CLU_978826_0_0_5"/>
<proteinExistence type="predicted"/>
<gene>
    <name evidence="2" type="ordered locus">Bind_2982</name>
</gene>
<keyword evidence="1" id="KW-1133">Transmembrane helix</keyword>
<evidence type="ECO:0000313" key="2">
    <source>
        <dbReference type="EMBL" id="ACB96547.1"/>
    </source>
</evidence>
<keyword evidence="1" id="KW-0472">Membrane</keyword>
<organism evidence="2 3">
    <name type="scientific">Beijerinckia indica subsp. indica (strain ATCC 9039 / DSM 1715 / NCIMB 8712)</name>
    <dbReference type="NCBI Taxonomy" id="395963"/>
    <lineage>
        <taxon>Bacteria</taxon>
        <taxon>Pseudomonadati</taxon>
        <taxon>Pseudomonadota</taxon>
        <taxon>Alphaproteobacteria</taxon>
        <taxon>Hyphomicrobiales</taxon>
        <taxon>Beijerinckiaceae</taxon>
        <taxon>Beijerinckia</taxon>
    </lineage>
</organism>
<evidence type="ECO:0000256" key="1">
    <source>
        <dbReference type="SAM" id="Phobius"/>
    </source>
</evidence>
<dbReference type="OrthoDB" id="344976at2"/>
<protein>
    <submittedName>
        <fullName evidence="2">Uncharacterized protein</fullName>
    </submittedName>
</protein>
<evidence type="ECO:0000313" key="3">
    <source>
        <dbReference type="Proteomes" id="UP000001695"/>
    </source>
</evidence>
<accession>B2IL07</accession>
<keyword evidence="1" id="KW-0812">Transmembrane</keyword>
<dbReference type="Pfam" id="PF13160">
    <property type="entry name" value="DUF3995"/>
    <property type="match status" value="1"/>
</dbReference>
<feature type="transmembrane region" description="Helical" evidence="1">
    <location>
        <begin position="63"/>
        <end position="85"/>
    </location>
</feature>